<sequence>MCEKSLPGDATIPATNRWMKAIYDAINIITNKISERVFLEFINLETTERENLLWYKINEQYTSKRAMNRGRSWMDFQRCFYNGNLQSYIDSYITLLMELETVSIKIQNEFLLYSLLGELAGDSNLHQLVETLTLNEELIESPDLILTQLQDYVNLIQFKDSTPTDLPSALV</sequence>
<dbReference type="EMBL" id="AVOT02022360">
    <property type="protein sequence ID" value="MBW0511744.1"/>
    <property type="molecule type" value="Genomic_DNA"/>
</dbReference>
<dbReference type="AlphaFoldDB" id="A0A9Q3DYS4"/>
<dbReference type="Proteomes" id="UP000765509">
    <property type="component" value="Unassembled WGS sequence"/>
</dbReference>
<organism evidence="1 2">
    <name type="scientific">Austropuccinia psidii MF-1</name>
    <dbReference type="NCBI Taxonomy" id="1389203"/>
    <lineage>
        <taxon>Eukaryota</taxon>
        <taxon>Fungi</taxon>
        <taxon>Dikarya</taxon>
        <taxon>Basidiomycota</taxon>
        <taxon>Pucciniomycotina</taxon>
        <taxon>Pucciniomycetes</taxon>
        <taxon>Pucciniales</taxon>
        <taxon>Sphaerophragmiaceae</taxon>
        <taxon>Austropuccinia</taxon>
    </lineage>
</organism>
<comment type="caution">
    <text evidence="1">The sequence shown here is derived from an EMBL/GenBank/DDBJ whole genome shotgun (WGS) entry which is preliminary data.</text>
</comment>
<protein>
    <submittedName>
        <fullName evidence="1">Uncharacterized protein</fullName>
    </submittedName>
</protein>
<reference evidence="1" key="1">
    <citation type="submission" date="2021-03" db="EMBL/GenBank/DDBJ databases">
        <title>Draft genome sequence of rust myrtle Austropuccinia psidii MF-1, a brazilian biotype.</title>
        <authorList>
            <person name="Quecine M.C."/>
            <person name="Pachon D.M.R."/>
            <person name="Bonatelli M.L."/>
            <person name="Correr F.H."/>
            <person name="Franceschini L.M."/>
            <person name="Leite T.F."/>
            <person name="Margarido G.R.A."/>
            <person name="Almeida C.A."/>
            <person name="Ferrarezi J.A."/>
            <person name="Labate C.A."/>
        </authorList>
    </citation>
    <scope>NUCLEOTIDE SEQUENCE</scope>
    <source>
        <strain evidence="1">MF-1</strain>
    </source>
</reference>
<keyword evidence="2" id="KW-1185">Reference proteome</keyword>
<gene>
    <name evidence="1" type="ORF">O181_051459</name>
</gene>
<evidence type="ECO:0000313" key="1">
    <source>
        <dbReference type="EMBL" id="MBW0511744.1"/>
    </source>
</evidence>
<dbReference type="OrthoDB" id="2518786at2759"/>
<proteinExistence type="predicted"/>
<name>A0A9Q3DYS4_9BASI</name>
<evidence type="ECO:0000313" key="2">
    <source>
        <dbReference type="Proteomes" id="UP000765509"/>
    </source>
</evidence>
<accession>A0A9Q3DYS4</accession>